<name>A0ABS3U4L8_9ACTN</name>
<organism evidence="2 3">
    <name type="scientific">Glycomyces niveus</name>
    <dbReference type="NCBI Taxonomy" id="2820287"/>
    <lineage>
        <taxon>Bacteria</taxon>
        <taxon>Bacillati</taxon>
        <taxon>Actinomycetota</taxon>
        <taxon>Actinomycetes</taxon>
        <taxon>Glycomycetales</taxon>
        <taxon>Glycomycetaceae</taxon>
        <taxon>Glycomyces</taxon>
    </lineage>
</organism>
<proteinExistence type="predicted"/>
<evidence type="ECO:0008006" key="4">
    <source>
        <dbReference type="Google" id="ProtNLM"/>
    </source>
</evidence>
<evidence type="ECO:0000313" key="3">
    <source>
        <dbReference type="Proteomes" id="UP000681341"/>
    </source>
</evidence>
<evidence type="ECO:0000313" key="2">
    <source>
        <dbReference type="EMBL" id="MBO3733716.1"/>
    </source>
</evidence>
<dbReference type="EMBL" id="JAGFNP010000006">
    <property type="protein sequence ID" value="MBO3733716.1"/>
    <property type="molecule type" value="Genomic_DNA"/>
</dbReference>
<feature type="region of interest" description="Disordered" evidence="1">
    <location>
        <begin position="117"/>
        <end position="144"/>
    </location>
</feature>
<evidence type="ECO:0000256" key="1">
    <source>
        <dbReference type="SAM" id="MobiDB-lite"/>
    </source>
</evidence>
<accession>A0ABS3U4L8</accession>
<reference evidence="2 3" key="1">
    <citation type="submission" date="2021-03" db="EMBL/GenBank/DDBJ databases">
        <title>Glycomyces sp. nov., a novel actinomycete isolated from soil.</title>
        <authorList>
            <person name="Yang X."/>
            <person name="Xu X."/>
        </authorList>
    </citation>
    <scope>NUCLEOTIDE SEQUENCE [LARGE SCALE GENOMIC DNA]</scope>
    <source>
        <strain evidence="2 3">NEAU-S30</strain>
    </source>
</reference>
<dbReference type="Proteomes" id="UP000681341">
    <property type="component" value="Unassembled WGS sequence"/>
</dbReference>
<dbReference type="RefSeq" id="WP_208496680.1">
    <property type="nucleotide sequence ID" value="NZ_JAGFNP010000006.1"/>
</dbReference>
<sequence>MSDKMAIDPDAVDQASQDLLGIAEHVSAASAAASEDVVNALTSLGVGMFAFKDALGEATAFWSKRAGGSRERLEDAAEYLATNAAVARQHDNDTAADMVELEADTYISIDQYRQDDYYEQTGAARPERTGEDGAMSTGGESVAV</sequence>
<dbReference type="Pfam" id="PF10824">
    <property type="entry name" value="T7SS_ESX_EspC"/>
    <property type="match status" value="1"/>
</dbReference>
<comment type="caution">
    <text evidence="2">The sequence shown here is derived from an EMBL/GenBank/DDBJ whole genome shotgun (WGS) entry which is preliminary data.</text>
</comment>
<gene>
    <name evidence="2" type="ORF">J5V16_12840</name>
</gene>
<keyword evidence="3" id="KW-1185">Reference proteome</keyword>
<dbReference type="InterPro" id="IPR022536">
    <property type="entry name" value="EspC"/>
</dbReference>
<protein>
    <recommendedName>
        <fullName evidence="4">ESX-1 secretion-associated protein</fullName>
    </recommendedName>
</protein>